<accession>A0A8K0USN9</accession>
<feature type="compositionally biased region" description="Polar residues" evidence="1">
    <location>
        <begin position="1"/>
        <end position="13"/>
    </location>
</feature>
<feature type="compositionally biased region" description="Gly residues" evidence="1">
    <location>
        <begin position="35"/>
        <end position="47"/>
    </location>
</feature>
<dbReference type="OrthoDB" id="2500073at2759"/>
<protein>
    <submittedName>
        <fullName evidence="2">Uncharacterized protein</fullName>
    </submittedName>
</protein>
<feature type="compositionally biased region" description="Basic and acidic residues" evidence="1">
    <location>
        <begin position="162"/>
        <end position="180"/>
    </location>
</feature>
<evidence type="ECO:0000256" key="1">
    <source>
        <dbReference type="SAM" id="MobiDB-lite"/>
    </source>
</evidence>
<reference evidence="2" key="1">
    <citation type="journal article" date="2021" name="New Phytol.">
        <title>Evolutionary innovations through gain and loss of genes in the ectomycorrhizal Boletales.</title>
        <authorList>
            <person name="Wu G."/>
            <person name="Miyauchi S."/>
            <person name="Morin E."/>
            <person name="Kuo A."/>
            <person name="Drula E."/>
            <person name="Varga T."/>
            <person name="Kohler A."/>
            <person name="Feng B."/>
            <person name="Cao Y."/>
            <person name="Lipzen A."/>
            <person name="Daum C."/>
            <person name="Hundley H."/>
            <person name="Pangilinan J."/>
            <person name="Johnson J."/>
            <person name="Barry K."/>
            <person name="LaButti K."/>
            <person name="Ng V."/>
            <person name="Ahrendt S."/>
            <person name="Min B."/>
            <person name="Choi I.G."/>
            <person name="Park H."/>
            <person name="Plett J.M."/>
            <person name="Magnuson J."/>
            <person name="Spatafora J.W."/>
            <person name="Nagy L.G."/>
            <person name="Henrissat B."/>
            <person name="Grigoriev I.V."/>
            <person name="Yang Z.L."/>
            <person name="Xu J."/>
            <person name="Martin F.M."/>
        </authorList>
    </citation>
    <scope>NUCLEOTIDE SEQUENCE</scope>
    <source>
        <strain evidence="2">KKN 215</strain>
    </source>
</reference>
<gene>
    <name evidence="2" type="ORF">BXZ70DRAFT_727875</name>
</gene>
<keyword evidence="3" id="KW-1185">Reference proteome</keyword>
<comment type="caution">
    <text evidence="2">The sequence shown here is derived from an EMBL/GenBank/DDBJ whole genome shotgun (WGS) entry which is preliminary data.</text>
</comment>
<feature type="compositionally biased region" description="Basic and acidic residues" evidence="1">
    <location>
        <begin position="52"/>
        <end position="62"/>
    </location>
</feature>
<dbReference type="AlphaFoldDB" id="A0A8K0USN9"/>
<feature type="region of interest" description="Disordered" evidence="1">
    <location>
        <begin position="1"/>
        <end position="180"/>
    </location>
</feature>
<dbReference type="EMBL" id="JAEVFJ010000007">
    <property type="protein sequence ID" value="KAH8103405.1"/>
    <property type="molecule type" value="Genomic_DNA"/>
</dbReference>
<evidence type="ECO:0000313" key="2">
    <source>
        <dbReference type="EMBL" id="KAH8103405.1"/>
    </source>
</evidence>
<feature type="compositionally biased region" description="Polar residues" evidence="1">
    <location>
        <begin position="110"/>
        <end position="129"/>
    </location>
</feature>
<organism evidence="2 3">
    <name type="scientific">Cristinia sonorae</name>
    <dbReference type="NCBI Taxonomy" id="1940300"/>
    <lineage>
        <taxon>Eukaryota</taxon>
        <taxon>Fungi</taxon>
        <taxon>Dikarya</taxon>
        <taxon>Basidiomycota</taxon>
        <taxon>Agaricomycotina</taxon>
        <taxon>Agaricomycetes</taxon>
        <taxon>Agaricomycetidae</taxon>
        <taxon>Agaricales</taxon>
        <taxon>Pleurotineae</taxon>
        <taxon>Stephanosporaceae</taxon>
        <taxon>Cristinia</taxon>
    </lineage>
</organism>
<proteinExistence type="predicted"/>
<sequence>MSTPSHSQSSLNGDTKPATTEPEGGYPEQKHAGAVGLGPEYGKGASGGDKLTGWKEEIEGKILHNPAKAQHGKDMRTGELKKRQKEEDDKKPFAGTGDDDKDKEKDKGDAQTNSGKPDPRTQNANSQSGGAPPSIEANTGPNEKAAKEQAATTAPEGTAEADAQRKGESVDQDRQVDLRT</sequence>
<feature type="compositionally biased region" description="Basic and acidic residues" evidence="1">
    <location>
        <begin position="71"/>
        <end position="109"/>
    </location>
</feature>
<feature type="compositionally biased region" description="Low complexity" evidence="1">
    <location>
        <begin position="148"/>
        <end position="161"/>
    </location>
</feature>
<dbReference type="Proteomes" id="UP000813824">
    <property type="component" value="Unassembled WGS sequence"/>
</dbReference>
<evidence type="ECO:0000313" key="3">
    <source>
        <dbReference type="Proteomes" id="UP000813824"/>
    </source>
</evidence>
<name>A0A8K0USN9_9AGAR</name>